<dbReference type="Gene3D" id="2.60.120.10">
    <property type="entry name" value="Jelly Rolls"/>
    <property type="match status" value="2"/>
</dbReference>
<name>A0A426VBI2_9BURK</name>
<evidence type="ECO:0000259" key="5">
    <source>
        <dbReference type="Pfam" id="PF05726"/>
    </source>
</evidence>
<keyword evidence="7" id="KW-1185">Reference proteome</keyword>
<dbReference type="InterPro" id="IPR011051">
    <property type="entry name" value="RmlC_Cupin_sf"/>
</dbReference>
<dbReference type="InterPro" id="IPR008778">
    <property type="entry name" value="Pirin_C_dom"/>
</dbReference>
<keyword evidence="2" id="KW-0408">Iron</keyword>
<reference evidence="6 7" key="1">
    <citation type="submission" date="2018-12" db="EMBL/GenBank/DDBJ databases">
        <title>The whole draft genome of Aquabacterium sp. SJQ9.</title>
        <authorList>
            <person name="Sun L."/>
            <person name="Gao X."/>
            <person name="Chen W."/>
            <person name="Huang K."/>
        </authorList>
    </citation>
    <scope>NUCLEOTIDE SEQUENCE [LARGE SCALE GENOMIC DNA]</scope>
    <source>
        <strain evidence="6 7">SJQ9</strain>
    </source>
</reference>
<evidence type="ECO:0000256" key="1">
    <source>
        <dbReference type="ARBA" id="ARBA00008416"/>
    </source>
</evidence>
<dbReference type="AlphaFoldDB" id="A0A426VBI2"/>
<evidence type="ECO:0000256" key="2">
    <source>
        <dbReference type="PIRSR" id="PIRSR006232-1"/>
    </source>
</evidence>
<dbReference type="EMBL" id="RSED01000007">
    <property type="protein sequence ID" value="RRS04253.1"/>
    <property type="molecule type" value="Genomic_DNA"/>
</dbReference>
<dbReference type="InterPro" id="IPR003829">
    <property type="entry name" value="Pirin_N_dom"/>
</dbReference>
<evidence type="ECO:0000313" key="7">
    <source>
        <dbReference type="Proteomes" id="UP000269265"/>
    </source>
</evidence>
<dbReference type="CDD" id="cd02247">
    <property type="entry name" value="cupin_pirin_C"/>
    <property type="match status" value="1"/>
</dbReference>
<accession>A0A426VBI2</accession>
<dbReference type="InterPro" id="IPR014710">
    <property type="entry name" value="RmlC-like_jellyroll"/>
</dbReference>
<gene>
    <name evidence="6" type="ORF">EIP75_10145</name>
</gene>
<protein>
    <submittedName>
        <fullName evidence="6">Pirin family protein</fullName>
    </submittedName>
</protein>
<dbReference type="Pfam" id="PF02678">
    <property type="entry name" value="Pirin"/>
    <property type="match status" value="1"/>
</dbReference>
<comment type="caution">
    <text evidence="6">The sequence shown here is derived from an EMBL/GenBank/DDBJ whole genome shotgun (WGS) entry which is preliminary data.</text>
</comment>
<dbReference type="Pfam" id="PF05726">
    <property type="entry name" value="Pirin_C"/>
    <property type="match status" value="1"/>
</dbReference>
<feature type="domain" description="Pirin C-terminal" evidence="5">
    <location>
        <begin position="178"/>
        <end position="276"/>
    </location>
</feature>
<feature type="binding site" evidence="2">
    <location>
        <position position="103"/>
    </location>
    <ligand>
        <name>Fe cation</name>
        <dbReference type="ChEBI" id="CHEBI:24875"/>
    </ligand>
</feature>
<sequence length="296" mass="32541">MSDPDTLLLSGHESDLGGGFIVHRLLPSGKRQRVGPFIFFDHFGPVTHLPEANTDVRPHPHIGLATVTYLFEGAMMHRDSLGSVQRIEPGAINWMNAGHGIVHSERTPDDLRSAPRTSHGLQLWVAVPAALEESEPSFAHTGAEQIPEVPLDGAHVRVLVGSAWGATSPVKPASDTLYLDIRLEPGRTLDLPALAPEMAVYGVDRPLTVNGEPLAPHTMAVIDGAAQVRNDTDGELRFVVIGGEPLEGERFIWWNFVSSRKERVVQAAQDWDARRFADVPGETERIDLPVRRPHWF</sequence>
<comment type="similarity">
    <text evidence="1 3">Belongs to the pirin family.</text>
</comment>
<dbReference type="PANTHER" id="PTHR13903:SF8">
    <property type="entry name" value="PIRIN"/>
    <property type="match status" value="1"/>
</dbReference>
<dbReference type="SUPFAM" id="SSF51182">
    <property type="entry name" value="RmlC-like cupins"/>
    <property type="match status" value="1"/>
</dbReference>
<feature type="binding site" evidence="2">
    <location>
        <position position="59"/>
    </location>
    <ligand>
        <name>Fe cation</name>
        <dbReference type="ChEBI" id="CHEBI:24875"/>
    </ligand>
</feature>
<organism evidence="6 7">
    <name type="scientific">Aquabacterium soli</name>
    <dbReference type="NCBI Taxonomy" id="2493092"/>
    <lineage>
        <taxon>Bacteria</taxon>
        <taxon>Pseudomonadati</taxon>
        <taxon>Pseudomonadota</taxon>
        <taxon>Betaproteobacteria</taxon>
        <taxon>Burkholderiales</taxon>
        <taxon>Aquabacterium</taxon>
    </lineage>
</organism>
<comment type="cofactor">
    <cofactor evidence="2">
        <name>Fe cation</name>
        <dbReference type="ChEBI" id="CHEBI:24875"/>
    </cofactor>
    <text evidence="2">Binds 1 Fe cation per subunit.</text>
</comment>
<evidence type="ECO:0000259" key="4">
    <source>
        <dbReference type="Pfam" id="PF02678"/>
    </source>
</evidence>
<dbReference type="CDD" id="cd02909">
    <property type="entry name" value="cupin_pirin_N"/>
    <property type="match status" value="1"/>
</dbReference>
<dbReference type="InterPro" id="IPR012093">
    <property type="entry name" value="Pirin"/>
</dbReference>
<evidence type="ECO:0000313" key="6">
    <source>
        <dbReference type="EMBL" id="RRS04253.1"/>
    </source>
</evidence>
<dbReference type="PIRSF" id="PIRSF006232">
    <property type="entry name" value="Pirin"/>
    <property type="match status" value="1"/>
</dbReference>
<dbReference type="RefSeq" id="WP_125243159.1">
    <property type="nucleotide sequence ID" value="NZ_RSED01000007.1"/>
</dbReference>
<evidence type="ECO:0000256" key="3">
    <source>
        <dbReference type="RuleBase" id="RU003457"/>
    </source>
</evidence>
<dbReference type="PANTHER" id="PTHR13903">
    <property type="entry name" value="PIRIN-RELATED"/>
    <property type="match status" value="1"/>
</dbReference>
<proteinExistence type="inferred from homology"/>
<feature type="binding site" evidence="2">
    <location>
        <position position="61"/>
    </location>
    <ligand>
        <name>Fe cation</name>
        <dbReference type="ChEBI" id="CHEBI:24875"/>
    </ligand>
</feature>
<feature type="domain" description="Pirin N-terminal" evidence="4">
    <location>
        <begin position="23"/>
        <end position="125"/>
    </location>
</feature>
<keyword evidence="2" id="KW-0479">Metal-binding</keyword>
<feature type="binding site" evidence="2">
    <location>
        <position position="105"/>
    </location>
    <ligand>
        <name>Fe cation</name>
        <dbReference type="ChEBI" id="CHEBI:24875"/>
    </ligand>
</feature>
<dbReference type="GO" id="GO:0046872">
    <property type="term" value="F:metal ion binding"/>
    <property type="evidence" value="ECO:0007669"/>
    <property type="project" value="UniProtKB-KW"/>
</dbReference>
<dbReference type="OrthoDB" id="321327at2"/>
<dbReference type="Proteomes" id="UP000269265">
    <property type="component" value="Unassembled WGS sequence"/>
</dbReference>